<dbReference type="PANTHER" id="PTHR11069:SF23">
    <property type="entry name" value="LYSOSOMAL ACID GLUCOSYLCERAMIDASE"/>
    <property type="match status" value="1"/>
</dbReference>
<accession>A0A9N8IYB6</accession>
<name>A0A9N8IYB6_9FLAO</name>
<dbReference type="Proteomes" id="UP000533639">
    <property type="component" value="Unassembled WGS sequence"/>
</dbReference>
<sequence length="490" mass="53129">MKLNFKNTIKILFFSMAVFSQVKCSTSNDAVDPVVNPPVVNPPVVVTNDVDFWLTKGDQSVLLAKQSGTLGFGTIPNSYTNIEVNAAQKYQTVDGFGYTLTGGSAEVINQLTAAKKSALLQELFGTGANSIGISYLRISIGASDLNATPFTYDDLAAGETDLTLAKFSLEKDKAGVIALLKEILAINPKILILGSPWSAPLWMKDKDSFIGGKLQTQYYDVYAKYFVKYIQQMKAEGITIDAITPQNEPLHDGNNPSMYMSAAEQANFIKNNLGPAFKAANLSVKIIAYDHNCDNPNYPKAILADADAFPFVDGSAFHLYAGDISALSNVYNSYPTKNVYFTEQWTSSAGDFAGDLKWHVRNVVIGSMRNYSKNALEWNLANDGAFQPHTNGGCSMCKGALTVTSSESFQRNVAYYIIAHASKFVPSGSIRIASNSSGSLQNVAFITPSGSKVLVVVNDSSVSEIFNVKFNDKWITTSLEAGAVGTYTWK</sequence>
<organism evidence="8 9">
    <name type="scientific">Flavobacterium panici</name>
    <dbReference type="NCBI Taxonomy" id="2654843"/>
    <lineage>
        <taxon>Bacteria</taxon>
        <taxon>Pseudomonadati</taxon>
        <taxon>Bacteroidota</taxon>
        <taxon>Flavobacteriia</taxon>
        <taxon>Flavobacteriales</taxon>
        <taxon>Flavobacteriaceae</taxon>
        <taxon>Flavobacterium</taxon>
    </lineage>
</organism>
<comment type="similarity">
    <text evidence="1 4">Belongs to the glycosyl hydrolase 30 family.</text>
</comment>
<keyword evidence="9" id="KW-1185">Reference proteome</keyword>
<evidence type="ECO:0000256" key="3">
    <source>
        <dbReference type="ARBA" id="ARBA00022801"/>
    </source>
</evidence>
<proteinExistence type="inferred from homology"/>
<evidence type="ECO:0000259" key="7">
    <source>
        <dbReference type="Pfam" id="PF17189"/>
    </source>
</evidence>
<evidence type="ECO:0000313" key="8">
    <source>
        <dbReference type="EMBL" id="CAC9972669.1"/>
    </source>
</evidence>
<keyword evidence="4" id="KW-0326">Glycosidase</keyword>
<dbReference type="Pfam" id="PF17189">
    <property type="entry name" value="Glyco_hydro_30C"/>
    <property type="match status" value="1"/>
</dbReference>
<evidence type="ECO:0000256" key="5">
    <source>
        <dbReference type="SAM" id="SignalP"/>
    </source>
</evidence>
<evidence type="ECO:0000313" key="9">
    <source>
        <dbReference type="Proteomes" id="UP000533639"/>
    </source>
</evidence>
<gene>
    <name evidence="8" type="ORF">FLAPXU55_00346</name>
</gene>
<protein>
    <submittedName>
        <fullName evidence="8">Glucosylceramidase</fullName>
    </submittedName>
</protein>
<dbReference type="InterPro" id="IPR017853">
    <property type="entry name" value="GH"/>
</dbReference>
<dbReference type="SUPFAM" id="SSF51445">
    <property type="entry name" value="(Trans)glycosidases"/>
    <property type="match status" value="1"/>
</dbReference>
<dbReference type="GO" id="GO:0006680">
    <property type="term" value="P:glucosylceramide catabolic process"/>
    <property type="evidence" value="ECO:0007669"/>
    <property type="project" value="TreeGrafter"/>
</dbReference>
<dbReference type="Pfam" id="PF02055">
    <property type="entry name" value="Glyco_hydro_30"/>
    <property type="match status" value="1"/>
</dbReference>
<dbReference type="AlphaFoldDB" id="A0A9N8IYB6"/>
<feature type="domain" description="Glycosyl hydrolase family 30 TIM-barrel" evidence="6">
    <location>
        <begin position="93"/>
        <end position="425"/>
    </location>
</feature>
<feature type="signal peptide" evidence="5">
    <location>
        <begin position="1"/>
        <end position="20"/>
    </location>
</feature>
<evidence type="ECO:0000256" key="1">
    <source>
        <dbReference type="ARBA" id="ARBA00005382"/>
    </source>
</evidence>
<dbReference type="EMBL" id="CAIJDE010000023">
    <property type="protein sequence ID" value="CAC9972669.1"/>
    <property type="molecule type" value="Genomic_DNA"/>
</dbReference>
<dbReference type="InterPro" id="IPR001139">
    <property type="entry name" value="Glyco_hydro_30"/>
</dbReference>
<dbReference type="PANTHER" id="PTHR11069">
    <property type="entry name" value="GLUCOSYLCERAMIDASE"/>
    <property type="match status" value="1"/>
</dbReference>
<dbReference type="InterPro" id="IPR033453">
    <property type="entry name" value="Glyco_hydro_30_TIM-barrel"/>
</dbReference>
<evidence type="ECO:0000256" key="4">
    <source>
        <dbReference type="RuleBase" id="RU361188"/>
    </source>
</evidence>
<evidence type="ECO:0000259" key="6">
    <source>
        <dbReference type="Pfam" id="PF02055"/>
    </source>
</evidence>
<feature type="chain" id="PRO_5040247015" evidence="5">
    <location>
        <begin position="21"/>
        <end position="490"/>
    </location>
</feature>
<evidence type="ECO:0000256" key="2">
    <source>
        <dbReference type="ARBA" id="ARBA00022729"/>
    </source>
</evidence>
<keyword evidence="2 5" id="KW-0732">Signal</keyword>
<dbReference type="Gene3D" id="3.20.20.80">
    <property type="entry name" value="Glycosidases"/>
    <property type="match status" value="1"/>
</dbReference>
<keyword evidence="3 4" id="KW-0378">Hydrolase</keyword>
<dbReference type="Gene3D" id="2.60.40.1180">
    <property type="entry name" value="Golgi alpha-mannosidase II"/>
    <property type="match status" value="1"/>
</dbReference>
<dbReference type="RefSeq" id="WP_180856325.1">
    <property type="nucleotide sequence ID" value="NZ_CAIJDE010000023.1"/>
</dbReference>
<reference evidence="8 9" key="1">
    <citation type="submission" date="2020-06" db="EMBL/GenBank/DDBJ databases">
        <authorList>
            <person name="Criscuolo A."/>
        </authorList>
    </citation>
    <scope>NUCLEOTIDE SEQUENCE [LARGE SCALE GENOMIC DNA]</scope>
    <source>
        <strain evidence="8">PXU-55</strain>
    </source>
</reference>
<dbReference type="InterPro" id="IPR013780">
    <property type="entry name" value="Glyco_hydro_b"/>
</dbReference>
<dbReference type="GO" id="GO:0004348">
    <property type="term" value="F:glucosylceramidase activity"/>
    <property type="evidence" value="ECO:0007669"/>
    <property type="project" value="InterPro"/>
</dbReference>
<feature type="domain" description="Glycosyl hydrolase family 30 beta sandwich" evidence="7">
    <location>
        <begin position="428"/>
        <end position="487"/>
    </location>
</feature>
<dbReference type="GO" id="GO:0016020">
    <property type="term" value="C:membrane"/>
    <property type="evidence" value="ECO:0007669"/>
    <property type="project" value="GOC"/>
</dbReference>
<comment type="caution">
    <text evidence="8">The sequence shown here is derived from an EMBL/GenBank/DDBJ whole genome shotgun (WGS) entry which is preliminary data.</text>
</comment>
<dbReference type="InterPro" id="IPR033452">
    <property type="entry name" value="GH30_C"/>
</dbReference>